<feature type="transmembrane region" description="Helical" evidence="6">
    <location>
        <begin position="55"/>
        <end position="74"/>
    </location>
</feature>
<keyword evidence="2" id="KW-1003">Cell membrane</keyword>
<accession>A0A428Z0R6</accession>
<dbReference type="OrthoDB" id="4544213at2"/>
<dbReference type="InterPro" id="IPR036259">
    <property type="entry name" value="MFS_trans_sf"/>
</dbReference>
<dbReference type="PROSITE" id="PS50850">
    <property type="entry name" value="MFS"/>
    <property type="match status" value="1"/>
</dbReference>
<feature type="transmembrane region" description="Helical" evidence="6">
    <location>
        <begin position="322"/>
        <end position="343"/>
    </location>
</feature>
<dbReference type="PANTHER" id="PTHR23513:SF6">
    <property type="entry name" value="MAJOR FACILITATOR SUPERFAMILY ASSOCIATED DOMAIN-CONTAINING PROTEIN"/>
    <property type="match status" value="1"/>
</dbReference>
<feature type="transmembrane region" description="Helical" evidence="6">
    <location>
        <begin position="355"/>
        <end position="377"/>
    </location>
</feature>
<evidence type="ECO:0000256" key="6">
    <source>
        <dbReference type="SAM" id="Phobius"/>
    </source>
</evidence>
<dbReference type="Pfam" id="PF07690">
    <property type="entry name" value="MFS_1"/>
    <property type="match status" value="1"/>
</dbReference>
<dbReference type="AlphaFoldDB" id="A0A428Z0R6"/>
<keyword evidence="5 6" id="KW-0472">Membrane</keyword>
<feature type="transmembrane region" description="Helical" evidence="6">
    <location>
        <begin position="180"/>
        <end position="198"/>
    </location>
</feature>
<evidence type="ECO:0000256" key="1">
    <source>
        <dbReference type="ARBA" id="ARBA00004651"/>
    </source>
</evidence>
<dbReference type="InterPro" id="IPR020846">
    <property type="entry name" value="MFS_dom"/>
</dbReference>
<organism evidence="8 9">
    <name type="scientific">Kibdelosporangium aridum</name>
    <dbReference type="NCBI Taxonomy" id="2030"/>
    <lineage>
        <taxon>Bacteria</taxon>
        <taxon>Bacillati</taxon>
        <taxon>Actinomycetota</taxon>
        <taxon>Actinomycetes</taxon>
        <taxon>Pseudonocardiales</taxon>
        <taxon>Pseudonocardiaceae</taxon>
        <taxon>Kibdelosporangium</taxon>
    </lineage>
</organism>
<evidence type="ECO:0000256" key="4">
    <source>
        <dbReference type="ARBA" id="ARBA00022989"/>
    </source>
</evidence>
<dbReference type="Gene3D" id="1.20.1250.20">
    <property type="entry name" value="MFS general substrate transporter like domains"/>
    <property type="match status" value="1"/>
</dbReference>
<proteinExistence type="predicted"/>
<evidence type="ECO:0000256" key="5">
    <source>
        <dbReference type="ARBA" id="ARBA00023136"/>
    </source>
</evidence>
<dbReference type="InterPro" id="IPR011701">
    <property type="entry name" value="MFS"/>
</dbReference>
<feature type="transmembrane region" description="Helical" evidence="6">
    <location>
        <begin position="237"/>
        <end position="258"/>
    </location>
</feature>
<evidence type="ECO:0000259" key="7">
    <source>
        <dbReference type="PROSITE" id="PS50850"/>
    </source>
</evidence>
<dbReference type="SUPFAM" id="SSF103473">
    <property type="entry name" value="MFS general substrate transporter"/>
    <property type="match status" value="1"/>
</dbReference>
<comment type="caution">
    <text evidence="8">The sequence shown here is derived from an EMBL/GenBank/DDBJ whole genome shotgun (WGS) entry which is preliminary data.</text>
</comment>
<dbReference type="PANTHER" id="PTHR23513">
    <property type="entry name" value="INTEGRAL MEMBRANE EFFLUX PROTEIN-RELATED"/>
    <property type="match status" value="1"/>
</dbReference>
<comment type="subcellular location">
    <subcellularLocation>
        <location evidence="1">Cell membrane</location>
        <topology evidence="1">Multi-pass membrane protein</topology>
    </subcellularLocation>
</comment>
<sequence>MTSVTSVTQTTQTPLRGNREFRLLWIGQGLSEFGSSMTGLALPLVLLAAGYPPSVVGLLGTVIIVVNLAFRVPGGYLADHFDQRRLMVICDVVRLVSVAAVAVCVFLGPLPLALALAVVVVSGAAVEVFRPSQAKVLRRVVPVDQLTQAFSLNQARAYGASIVAPAAAGVLFAVASWVPFAIDTVTFGLSLLCIVMLARERVHDVQLTRTTRERFLPEFVAGWRHLVKDRFLRTSSVYFSLLNVTFSALSYALVLGAASQPGGAATVGVAMSSAAAAGLIGSLIAPAVSRRLSLRTLLAAGPIISAALLAVAWSGAGVIPFVAAFSALCLLTPIIGAMLATIMAKAVPEEIYGRVTAAVTFVSQALQPFGPLAAGILLTHMSFGATAGLFAVTLGALALLALALPTSG</sequence>
<dbReference type="CDD" id="cd06173">
    <property type="entry name" value="MFS_MefA_like"/>
    <property type="match status" value="1"/>
</dbReference>
<dbReference type="GO" id="GO:0005886">
    <property type="term" value="C:plasma membrane"/>
    <property type="evidence" value="ECO:0007669"/>
    <property type="project" value="UniProtKB-SubCell"/>
</dbReference>
<dbReference type="Proteomes" id="UP000287547">
    <property type="component" value="Unassembled WGS sequence"/>
</dbReference>
<evidence type="ECO:0000313" key="8">
    <source>
        <dbReference type="EMBL" id="RSM78145.1"/>
    </source>
</evidence>
<keyword evidence="3 6" id="KW-0812">Transmembrane</keyword>
<dbReference type="EMBL" id="QHKI01000037">
    <property type="protein sequence ID" value="RSM78145.1"/>
    <property type="molecule type" value="Genomic_DNA"/>
</dbReference>
<dbReference type="GO" id="GO:0022857">
    <property type="term" value="F:transmembrane transporter activity"/>
    <property type="evidence" value="ECO:0007669"/>
    <property type="project" value="InterPro"/>
</dbReference>
<name>A0A428Z0R6_KIBAR</name>
<keyword evidence="4 6" id="KW-1133">Transmembrane helix</keyword>
<feature type="transmembrane region" description="Helical" evidence="6">
    <location>
        <begin position="264"/>
        <end position="285"/>
    </location>
</feature>
<evidence type="ECO:0000256" key="2">
    <source>
        <dbReference type="ARBA" id="ARBA00022475"/>
    </source>
</evidence>
<gene>
    <name evidence="8" type="ORF">DMH04_33840</name>
</gene>
<reference evidence="8 9" key="1">
    <citation type="submission" date="2018-05" db="EMBL/GenBank/DDBJ databases">
        <title>Evolution of GPA BGCs.</title>
        <authorList>
            <person name="Waglechner N."/>
            <person name="Wright G.D."/>
        </authorList>
    </citation>
    <scope>NUCLEOTIDE SEQUENCE [LARGE SCALE GENOMIC DNA]</scope>
    <source>
        <strain evidence="8 9">A82846</strain>
    </source>
</reference>
<feature type="transmembrane region" description="Helical" evidence="6">
    <location>
        <begin position="383"/>
        <end position="404"/>
    </location>
</feature>
<feature type="transmembrane region" description="Helical" evidence="6">
    <location>
        <begin position="297"/>
        <end position="316"/>
    </location>
</feature>
<evidence type="ECO:0000256" key="3">
    <source>
        <dbReference type="ARBA" id="ARBA00022692"/>
    </source>
</evidence>
<protein>
    <submittedName>
        <fullName evidence="8">MFS transporter</fullName>
    </submittedName>
</protein>
<feature type="domain" description="Major facilitator superfamily (MFS) profile" evidence="7">
    <location>
        <begin position="20"/>
        <end position="408"/>
    </location>
</feature>
<evidence type="ECO:0000313" key="9">
    <source>
        <dbReference type="Proteomes" id="UP000287547"/>
    </source>
</evidence>
<feature type="transmembrane region" description="Helical" evidence="6">
    <location>
        <begin position="23"/>
        <end position="49"/>
    </location>
</feature>